<evidence type="ECO:0000313" key="2">
    <source>
        <dbReference type="EMBL" id="KZV46579.1"/>
    </source>
</evidence>
<reference evidence="2 3" key="1">
    <citation type="journal article" date="2015" name="Proc. Natl. Acad. Sci. U.S.A.">
        <title>The resurrection genome of Boea hygrometrica: A blueprint for survival of dehydration.</title>
        <authorList>
            <person name="Xiao L."/>
            <person name="Yang G."/>
            <person name="Zhang L."/>
            <person name="Yang X."/>
            <person name="Zhao S."/>
            <person name="Ji Z."/>
            <person name="Zhou Q."/>
            <person name="Hu M."/>
            <person name="Wang Y."/>
            <person name="Chen M."/>
            <person name="Xu Y."/>
            <person name="Jin H."/>
            <person name="Xiao X."/>
            <person name="Hu G."/>
            <person name="Bao F."/>
            <person name="Hu Y."/>
            <person name="Wan P."/>
            <person name="Li L."/>
            <person name="Deng X."/>
            <person name="Kuang T."/>
            <person name="Xiang C."/>
            <person name="Zhu J.K."/>
            <person name="Oliver M.J."/>
            <person name="He Y."/>
        </authorList>
    </citation>
    <scope>NUCLEOTIDE SEQUENCE [LARGE SCALE GENOMIC DNA]</scope>
    <source>
        <strain evidence="3">cv. XS01</strain>
    </source>
</reference>
<dbReference type="AlphaFoldDB" id="A0A2Z7CPD0"/>
<evidence type="ECO:0000313" key="3">
    <source>
        <dbReference type="Proteomes" id="UP000250235"/>
    </source>
</evidence>
<organism evidence="2 3">
    <name type="scientific">Dorcoceras hygrometricum</name>
    <dbReference type="NCBI Taxonomy" id="472368"/>
    <lineage>
        <taxon>Eukaryota</taxon>
        <taxon>Viridiplantae</taxon>
        <taxon>Streptophyta</taxon>
        <taxon>Embryophyta</taxon>
        <taxon>Tracheophyta</taxon>
        <taxon>Spermatophyta</taxon>
        <taxon>Magnoliopsida</taxon>
        <taxon>eudicotyledons</taxon>
        <taxon>Gunneridae</taxon>
        <taxon>Pentapetalae</taxon>
        <taxon>asterids</taxon>
        <taxon>lamiids</taxon>
        <taxon>Lamiales</taxon>
        <taxon>Gesneriaceae</taxon>
        <taxon>Didymocarpoideae</taxon>
        <taxon>Trichosporeae</taxon>
        <taxon>Loxocarpinae</taxon>
        <taxon>Dorcoceras</taxon>
    </lineage>
</organism>
<feature type="compositionally biased region" description="Basic and acidic residues" evidence="1">
    <location>
        <begin position="74"/>
        <end position="86"/>
    </location>
</feature>
<keyword evidence="3" id="KW-1185">Reference proteome</keyword>
<protein>
    <submittedName>
        <fullName evidence="2">Uncharacterized protein</fullName>
    </submittedName>
</protein>
<feature type="region of interest" description="Disordered" evidence="1">
    <location>
        <begin position="60"/>
        <end position="98"/>
    </location>
</feature>
<dbReference type="Proteomes" id="UP000250235">
    <property type="component" value="Unassembled WGS sequence"/>
</dbReference>
<dbReference type="EMBL" id="KQ995507">
    <property type="protein sequence ID" value="KZV46579.1"/>
    <property type="molecule type" value="Genomic_DNA"/>
</dbReference>
<name>A0A2Z7CPD0_9LAMI</name>
<sequence>MCCSGPHCSNCSTEDLRMLLEAERVSRTSSPCWDRFATMTRVTMVTQLVVELTQLEVPQEVMPPRRRGRGRGQFQEESKGQNEEVQRSVPHRGRDRQVEIEVHELTARVDNMELVMARF</sequence>
<proteinExistence type="predicted"/>
<accession>A0A2Z7CPD0</accession>
<gene>
    <name evidence="2" type="ORF">F511_40744</name>
</gene>
<evidence type="ECO:0000256" key="1">
    <source>
        <dbReference type="SAM" id="MobiDB-lite"/>
    </source>
</evidence>